<comment type="caution">
    <text evidence="1">The sequence shown here is derived from an EMBL/GenBank/DDBJ whole genome shotgun (WGS) entry which is preliminary data.</text>
</comment>
<dbReference type="Proteomes" id="UP000805193">
    <property type="component" value="Unassembled WGS sequence"/>
</dbReference>
<reference evidence="1 2" key="1">
    <citation type="journal article" date="2020" name="Cell">
        <title>Large-Scale Comparative Analyses of Tick Genomes Elucidate Their Genetic Diversity and Vector Capacities.</title>
        <authorList>
            <consortium name="Tick Genome and Microbiome Consortium (TIGMIC)"/>
            <person name="Jia N."/>
            <person name="Wang J."/>
            <person name="Shi W."/>
            <person name="Du L."/>
            <person name="Sun Y."/>
            <person name="Zhan W."/>
            <person name="Jiang J.F."/>
            <person name="Wang Q."/>
            <person name="Zhang B."/>
            <person name="Ji P."/>
            <person name="Bell-Sakyi L."/>
            <person name="Cui X.M."/>
            <person name="Yuan T.T."/>
            <person name="Jiang B.G."/>
            <person name="Yang W.F."/>
            <person name="Lam T.T."/>
            <person name="Chang Q.C."/>
            <person name="Ding S.J."/>
            <person name="Wang X.J."/>
            <person name="Zhu J.G."/>
            <person name="Ruan X.D."/>
            <person name="Zhao L."/>
            <person name="Wei J.T."/>
            <person name="Ye R.Z."/>
            <person name="Que T.C."/>
            <person name="Du C.H."/>
            <person name="Zhou Y.H."/>
            <person name="Cheng J.X."/>
            <person name="Dai P.F."/>
            <person name="Guo W.B."/>
            <person name="Han X.H."/>
            <person name="Huang E.J."/>
            <person name="Li L.F."/>
            <person name="Wei W."/>
            <person name="Gao Y.C."/>
            <person name="Liu J.Z."/>
            <person name="Shao H.Z."/>
            <person name="Wang X."/>
            <person name="Wang C.C."/>
            <person name="Yang T.C."/>
            <person name="Huo Q.B."/>
            <person name="Li W."/>
            <person name="Chen H.Y."/>
            <person name="Chen S.E."/>
            <person name="Zhou L.G."/>
            <person name="Ni X.B."/>
            <person name="Tian J.H."/>
            <person name="Sheng Y."/>
            <person name="Liu T."/>
            <person name="Pan Y.S."/>
            <person name="Xia L.Y."/>
            <person name="Li J."/>
            <person name="Zhao F."/>
            <person name="Cao W.C."/>
        </authorList>
    </citation>
    <scope>NUCLEOTIDE SEQUENCE [LARGE SCALE GENOMIC DNA]</scope>
    <source>
        <strain evidence="1">Iper-2018</strain>
    </source>
</reference>
<name>A0AC60P8I3_IXOPE</name>
<accession>A0AC60P8I3</accession>
<sequence>MKFLALVLLTVMTALLDSTMGQVDRAPRVRSPPQAPHFDRIFRRVEVQDHDHVTGGRKTMRNTPPALARSTGAERGPK</sequence>
<dbReference type="EMBL" id="JABSTQ010011067">
    <property type="protein sequence ID" value="KAG0415459.1"/>
    <property type="molecule type" value="Genomic_DNA"/>
</dbReference>
<evidence type="ECO:0000313" key="2">
    <source>
        <dbReference type="Proteomes" id="UP000805193"/>
    </source>
</evidence>
<organism evidence="1 2">
    <name type="scientific">Ixodes persulcatus</name>
    <name type="common">Taiga tick</name>
    <dbReference type="NCBI Taxonomy" id="34615"/>
    <lineage>
        <taxon>Eukaryota</taxon>
        <taxon>Metazoa</taxon>
        <taxon>Ecdysozoa</taxon>
        <taxon>Arthropoda</taxon>
        <taxon>Chelicerata</taxon>
        <taxon>Arachnida</taxon>
        <taxon>Acari</taxon>
        <taxon>Parasitiformes</taxon>
        <taxon>Ixodida</taxon>
        <taxon>Ixodoidea</taxon>
        <taxon>Ixodidae</taxon>
        <taxon>Ixodinae</taxon>
        <taxon>Ixodes</taxon>
    </lineage>
</organism>
<gene>
    <name evidence="1" type="ORF">HPB47_007353</name>
</gene>
<keyword evidence="2" id="KW-1185">Reference proteome</keyword>
<evidence type="ECO:0000313" key="1">
    <source>
        <dbReference type="EMBL" id="KAG0415459.1"/>
    </source>
</evidence>
<protein>
    <submittedName>
        <fullName evidence="1">Uncharacterized protein</fullName>
    </submittedName>
</protein>
<proteinExistence type="predicted"/>